<sequence>MQHSMTRSAPQPSAGIIDDIEREDDSKGYEPEDITGVDVSLVLLPATVPAFVGLEVAA</sequence>
<evidence type="ECO:0000313" key="2">
    <source>
        <dbReference type="EMBL" id="MDF2259739.1"/>
    </source>
</evidence>
<dbReference type="Proteomes" id="UP001220022">
    <property type="component" value="Unassembled WGS sequence"/>
</dbReference>
<protein>
    <submittedName>
        <fullName evidence="2">Uncharacterized protein</fullName>
    </submittedName>
</protein>
<organism evidence="2 3">
    <name type="scientific">Streptantibioticus ferralitis</name>
    <dbReference type="NCBI Taxonomy" id="236510"/>
    <lineage>
        <taxon>Bacteria</taxon>
        <taxon>Bacillati</taxon>
        <taxon>Actinomycetota</taxon>
        <taxon>Actinomycetes</taxon>
        <taxon>Kitasatosporales</taxon>
        <taxon>Streptomycetaceae</taxon>
        <taxon>Streptantibioticus</taxon>
    </lineage>
</organism>
<dbReference type="RefSeq" id="WP_275819645.1">
    <property type="nucleotide sequence ID" value="NZ_BAAANM010000028.1"/>
</dbReference>
<feature type="region of interest" description="Disordered" evidence="1">
    <location>
        <begin position="1"/>
        <end position="32"/>
    </location>
</feature>
<gene>
    <name evidence="2" type="ORF">P2L57_29665</name>
</gene>
<evidence type="ECO:0000313" key="3">
    <source>
        <dbReference type="Proteomes" id="UP001220022"/>
    </source>
</evidence>
<dbReference type="EMBL" id="JARHTQ010000025">
    <property type="protein sequence ID" value="MDF2259739.1"/>
    <property type="molecule type" value="Genomic_DNA"/>
</dbReference>
<keyword evidence="3" id="KW-1185">Reference proteome</keyword>
<accession>A0ABT5Z7D2</accession>
<reference evidence="2 3" key="1">
    <citation type="submission" date="2023-03" db="EMBL/GenBank/DDBJ databases">
        <title>Draft genome sequence of type strain Streptomyces ferralitis JCM 14344.</title>
        <authorList>
            <person name="Klaysubun C."/>
            <person name="Duangmal K."/>
        </authorList>
    </citation>
    <scope>NUCLEOTIDE SEQUENCE [LARGE SCALE GENOMIC DNA]</scope>
    <source>
        <strain evidence="2 3">JCM 14344</strain>
    </source>
</reference>
<feature type="compositionally biased region" description="Polar residues" evidence="1">
    <location>
        <begin position="1"/>
        <end position="11"/>
    </location>
</feature>
<evidence type="ECO:0000256" key="1">
    <source>
        <dbReference type="SAM" id="MobiDB-lite"/>
    </source>
</evidence>
<comment type="caution">
    <text evidence="2">The sequence shown here is derived from an EMBL/GenBank/DDBJ whole genome shotgun (WGS) entry which is preliminary data.</text>
</comment>
<proteinExistence type="predicted"/>
<name>A0ABT5Z7D2_9ACTN</name>